<feature type="domain" description="MmeI-like N-terminal" evidence="5">
    <location>
        <begin position="18"/>
        <end position="177"/>
    </location>
</feature>
<name>A0ABP9KB68_9SPHN</name>
<proteinExistence type="predicted"/>
<dbReference type="EMBL" id="BAABHV010000010">
    <property type="protein sequence ID" value="GAA5055183.1"/>
    <property type="molecule type" value="Genomic_DNA"/>
</dbReference>
<comment type="caution">
    <text evidence="9">The sequence shown here is derived from an EMBL/GenBank/DDBJ whole genome shotgun (WGS) entry which is preliminary data.</text>
</comment>
<evidence type="ECO:0000256" key="4">
    <source>
        <dbReference type="ARBA" id="ARBA00047942"/>
    </source>
</evidence>
<protein>
    <recommendedName>
        <fullName evidence="1">site-specific DNA-methyltransferase (adenine-specific)</fullName>
        <ecNumber evidence="1">2.1.1.72</ecNumber>
    </recommendedName>
</protein>
<dbReference type="Pfam" id="PF20466">
    <property type="entry name" value="MmeI_TRD"/>
    <property type="match status" value="1"/>
</dbReference>
<dbReference type="Proteomes" id="UP001500518">
    <property type="component" value="Unassembled WGS sequence"/>
</dbReference>
<dbReference type="PRINTS" id="PR00507">
    <property type="entry name" value="N12N6MTFRASE"/>
</dbReference>
<dbReference type="Pfam" id="PF20473">
    <property type="entry name" value="MmeI_Mtase"/>
    <property type="match status" value="1"/>
</dbReference>
<feature type="domain" description="MmeI-like helicase spacer" evidence="6">
    <location>
        <begin position="184"/>
        <end position="256"/>
    </location>
</feature>
<keyword evidence="3" id="KW-0808">Transferase</keyword>
<dbReference type="SUPFAM" id="SSF53335">
    <property type="entry name" value="S-adenosyl-L-methionine-dependent methyltransferases"/>
    <property type="match status" value="1"/>
</dbReference>
<evidence type="ECO:0000259" key="6">
    <source>
        <dbReference type="Pfam" id="PF20465"/>
    </source>
</evidence>
<feature type="domain" description="MmeI-like target recognition" evidence="7">
    <location>
        <begin position="790"/>
        <end position="848"/>
    </location>
</feature>
<comment type="catalytic activity">
    <reaction evidence="4">
        <text>a 2'-deoxyadenosine in DNA + S-adenosyl-L-methionine = an N(6)-methyl-2'-deoxyadenosine in DNA + S-adenosyl-L-homocysteine + H(+)</text>
        <dbReference type="Rhea" id="RHEA:15197"/>
        <dbReference type="Rhea" id="RHEA-COMP:12418"/>
        <dbReference type="Rhea" id="RHEA-COMP:12419"/>
        <dbReference type="ChEBI" id="CHEBI:15378"/>
        <dbReference type="ChEBI" id="CHEBI:57856"/>
        <dbReference type="ChEBI" id="CHEBI:59789"/>
        <dbReference type="ChEBI" id="CHEBI:90615"/>
        <dbReference type="ChEBI" id="CHEBI:90616"/>
        <dbReference type="EC" id="2.1.1.72"/>
    </reaction>
</comment>
<evidence type="ECO:0000259" key="5">
    <source>
        <dbReference type="Pfam" id="PF20464"/>
    </source>
</evidence>
<dbReference type="InterPro" id="IPR050953">
    <property type="entry name" value="N4_N6_ade-DNA_methylase"/>
</dbReference>
<dbReference type="GO" id="GO:0008168">
    <property type="term" value="F:methyltransferase activity"/>
    <property type="evidence" value="ECO:0007669"/>
    <property type="project" value="UniProtKB-KW"/>
</dbReference>
<dbReference type="InterPro" id="IPR046820">
    <property type="entry name" value="MmeI_TRD"/>
</dbReference>
<evidence type="ECO:0000313" key="9">
    <source>
        <dbReference type="EMBL" id="GAA5055183.1"/>
    </source>
</evidence>
<dbReference type="PANTHER" id="PTHR33841">
    <property type="entry name" value="DNA METHYLTRANSFERASE YEEA-RELATED"/>
    <property type="match status" value="1"/>
</dbReference>
<dbReference type="Pfam" id="PF20464">
    <property type="entry name" value="MmeI_N"/>
    <property type="match status" value="1"/>
</dbReference>
<dbReference type="Pfam" id="PF20465">
    <property type="entry name" value="MmeI_hel"/>
    <property type="match status" value="1"/>
</dbReference>
<dbReference type="InterPro" id="IPR029063">
    <property type="entry name" value="SAM-dependent_MTases_sf"/>
</dbReference>
<evidence type="ECO:0000256" key="3">
    <source>
        <dbReference type="ARBA" id="ARBA00022679"/>
    </source>
</evidence>
<dbReference type="InterPro" id="IPR002052">
    <property type="entry name" value="DNA_methylase_N6_adenine_CS"/>
</dbReference>
<dbReference type="InterPro" id="IPR046819">
    <property type="entry name" value="MmeI_hel"/>
</dbReference>
<dbReference type="Gene3D" id="3.40.50.150">
    <property type="entry name" value="Vaccinia Virus protein VP39"/>
    <property type="match status" value="1"/>
</dbReference>
<dbReference type="PROSITE" id="PS00092">
    <property type="entry name" value="N6_MTASE"/>
    <property type="match status" value="1"/>
</dbReference>
<gene>
    <name evidence="9" type="ORF">GCM10023208_18790</name>
</gene>
<dbReference type="RefSeq" id="WP_346032832.1">
    <property type="nucleotide sequence ID" value="NZ_BAABHV010000010.1"/>
</dbReference>
<dbReference type="PANTHER" id="PTHR33841:SF1">
    <property type="entry name" value="DNA METHYLTRANSFERASE A"/>
    <property type="match status" value="1"/>
</dbReference>
<evidence type="ECO:0000256" key="1">
    <source>
        <dbReference type="ARBA" id="ARBA00011900"/>
    </source>
</evidence>
<keyword evidence="2 9" id="KW-0489">Methyltransferase</keyword>
<dbReference type="InterPro" id="IPR046817">
    <property type="entry name" value="MmeI_N"/>
</dbReference>
<feature type="domain" description="MmeI-like DNA-methyltransferase" evidence="8">
    <location>
        <begin position="336"/>
        <end position="590"/>
    </location>
</feature>
<dbReference type="InterPro" id="IPR046816">
    <property type="entry name" value="MmeI_Mtase"/>
</dbReference>
<reference evidence="10" key="1">
    <citation type="journal article" date="2019" name="Int. J. Syst. Evol. Microbiol.">
        <title>The Global Catalogue of Microorganisms (GCM) 10K type strain sequencing project: providing services to taxonomists for standard genome sequencing and annotation.</title>
        <authorList>
            <consortium name="The Broad Institute Genomics Platform"/>
            <consortium name="The Broad Institute Genome Sequencing Center for Infectious Disease"/>
            <person name="Wu L."/>
            <person name="Ma J."/>
        </authorList>
    </citation>
    <scope>NUCLEOTIDE SEQUENCE [LARGE SCALE GENOMIC DNA]</scope>
    <source>
        <strain evidence="10">JCM 18014</strain>
    </source>
</reference>
<dbReference type="EC" id="2.1.1.72" evidence="1"/>
<evidence type="ECO:0000256" key="2">
    <source>
        <dbReference type="ARBA" id="ARBA00022603"/>
    </source>
</evidence>
<dbReference type="GO" id="GO:0032259">
    <property type="term" value="P:methylation"/>
    <property type="evidence" value="ECO:0007669"/>
    <property type="project" value="UniProtKB-KW"/>
</dbReference>
<keyword evidence="10" id="KW-1185">Reference proteome</keyword>
<evidence type="ECO:0000259" key="8">
    <source>
        <dbReference type="Pfam" id="PF20473"/>
    </source>
</evidence>
<evidence type="ECO:0000313" key="10">
    <source>
        <dbReference type="Proteomes" id="UP001500518"/>
    </source>
</evidence>
<accession>A0ABP9KB68</accession>
<organism evidence="9 10">
    <name type="scientific">Erythrobacter westpacificensis</name>
    <dbReference type="NCBI Taxonomy" id="1055231"/>
    <lineage>
        <taxon>Bacteria</taxon>
        <taxon>Pseudomonadati</taxon>
        <taxon>Pseudomonadota</taxon>
        <taxon>Alphaproteobacteria</taxon>
        <taxon>Sphingomonadales</taxon>
        <taxon>Erythrobacteraceae</taxon>
        <taxon>Erythrobacter/Porphyrobacter group</taxon>
        <taxon>Erythrobacter</taxon>
    </lineage>
</organism>
<evidence type="ECO:0000259" key="7">
    <source>
        <dbReference type="Pfam" id="PF20466"/>
    </source>
</evidence>
<sequence>MSEVTDNLQAFLDYAKLLKGDEKGEAQVFCDRLFQAFGHKGYKEAGAELEFRIKKKSSKGTSFADLIWKPRLLLEMKRRGENLFHHYQQAFDYWIHAVPNRPRYVVLCNFDEFRIYDFDKQIDEPVDIVALTDLPRRYPALNFLFPEDPDPVFGNDLEAVSRDAADKVAQLFNSLIKRDVDRSQAQRFVLQTVVAMFAEDIGLLPASIVYNLAHDCLHKGQSAYDQFGALFRQMNNKAPADGGRFQKVPYFNGGIFKTVTPVDLQLDELELVAGEEGAATKDWSKVNPAIFGTIFQQSMDAEERHAYGAHFTSEADILRIVMPTIVRPWRERIEQASTMKELLALRSALMSFKVLDPACGSGNFLYLSYRELVRVEIALMAKLKQTVSEKNFREQSKSLTLISPRQFFGIDRDSFGVELAKVTLMLAKKLALDESIDVFEREQMELPLNADEALPLDNLDANFQCADALFANWPETDVVVGNPPYLDARKLTIEHGRGYVDTIRAAYPDVPGRADYCVYWFRKAHDHLPPNSDERPFAGRAGLVGTNTIRQNYSREGGLDYVVSSGGTITDAVASQVWSGEAAVNVSIVNWIKGPHVGKCILQEQLGDRRDSDWKREEVEVITSALTSGADVSKARELKAVTDTKLCFEGQQPGHVGFRVDGAELLNLSQSDPNLHEIAFPYLIGNSLLSGKYAEQPEFLLDFDTLTIFEASQHKAALALVKERVLPKWEENAAKEFETTGLENGEHQNRLKTWWQIKRRRNDMLNAVVSLSRYAVCVRHTKRPLFVFLSNKIRPDSALTVFAFEDDYSFGILQSDTHWHWFVARCSTIKRDFRYTNETIFTSFPWPQNPTLNAVQKVADASRELRILRQSLMKKHGLTYRALYRTLELPGASPLKDAHAKLDQAVRTAYGMKKSDDPLSFLFDLNQSVAKTEDAGKQVTGPGLPPVAKDPARFTSDDCVEIIAPSAGKGAVG</sequence>